<dbReference type="InterPro" id="IPR029056">
    <property type="entry name" value="Ribokinase-like"/>
</dbReference>
<dbReference type="SUPFAM" id="SSF53613">
    <property type="entry name" value="Ribokinase-like"/>
    <property type="match status" value="1"/>
</dbReference>
<dbReference type="PANTHER" id="PTHR42774:SF3">
    <property type="entry name" value="KETOHEXOKINASE"/>
    <property type="match status" value="1"/>
</dbReference>
<evidence type="ECO:0000256" key="7">
    <source>
        <dbReference type="ARBA" id="ARBA00023277"/>
    </source>
</evidence>
<dbReference type="GO" id="GO:0006000">
    <property type="term" value="P:fructose metabolic process"/>
    <property type="evidence" value="ECO:0007669"/>
    <property type="project" value="InterPro"/>
</dbReference>
<dbReference type="FunFam" id="3.40.1190.20:FF:000018">
    <property type="entry name" value="Ketohexokinase"/>
    <property type="match status" value="1"/>
</dbReference>
<evidence type="ECO:0000313" key="16">
    <source>
        <dbReference type="Proteomes" id="UP001163046"/>
    </source>
</evidence>
<dbReference type="Pfam" id="PF00294">
    <property type="entry name" value="PfkB"/>
    <property type="match status" value="1"/>
</dbReference>
<keyword evidence="7" id="KW-0119">Carbohydrate metabolism</keyword>
<sequence>MSPGRILCIGLVTLDIVNICERYPEEDEDFKANFQRWQTGGNACNTSTVLTDLGLDCEFYGSMSYGLQADFICKYMSDRRIRHDNCVFHTNCGTPTSSVALSLRTGSRTIIHSRNNLPELEVADFEKLDLSSYSWIHFEGRRNEQAMVKMIDIIDKFNTMQSGTKKVKVSVEFETPRESLLQLLNRADVVFISKDFARFRGFCSSAVTVRSLHSELKSGAIAICAWGEEGADGVCPDGEVKHSDAYPPQNVIDTLGAGDTFNAGVIYSLYKGLPLQETLNFACFLAGVKCGMQGYDGLVNAATSHHNWNVFM</sequence>
<keyword evidence="5" id="KW-0418">Kinase</keyword>
<evidence type="ECO:0000256" key="3">
    <source>
        <dbReference type="ARBA" id="ARBA00022679"/>
    </source>
</evidence>
<dbReference type="InterPro" id="IPR052562">
    <property type="entry name" value="Ketohexokinase-related"/>
</dbReference>
<keyword evidence="3" id="KW-0808">Transferase</keyword>
<dbReference type="Proteomes" id="UP001163046">
    <property type="component" value="Unassembled WGS sequence"/>
</dbReference>
<keyword evidence="16" id="KW-1185">Reference proteome</keyword>
<dbReference type="InterPro" id="IPR034093">
    <property type="entry name" value="KHK"/>
</dbReference>
<dbReference type="PROSITE" id="PS00584">
    <property type="entry name" value="PFKB_KINASES_2"/>
    <property type="match status" value="1"/>
</dbReference>
<gene>
    <name evidence="15" type="ORF">OS493_001674</name>
</gene>
<evidence type="ECO:0000256" key="6">
    <source>
        <dbReference type="ARBA" id="ARBA00022840"/>
    </source>
</evidence>
<comment type="function">
    <text evidence="9">Catalyzes the phosphorylation of the ketose sugar fructose to fructose-1-phosphate.</text>
</comment>
<evidence type="ECO:0000256" key="2">
    <source>
        <dbReference type="ARBA" id="ARBA00011738"/>
    </source>
</evidence>
<organism evidence="15 16">
    <name type="scientific">Desmophyllum pertusum</name>
    <dbReference type="NCBI Taxonomy" id="174260"/>
    <lineage>
        <taxon>Eukaryota</taxon>
        <taxon>Metazoa</taxon>
        <taxon>Cnidaria</taxon>
        <taxon>Anthozoa</taxon>
        <taxon>Hexacorallia</taxon>
        <taxon>Scleractinia</taxon>
        <taxon>Caryophylliina</taxon>
        <taxon>Caryophylliidae</taxon>
        <taxon>Desmophyllum</taxon>
    </lineage>
</organism>
<feature type="domain" description="Carbohydrate kinase PfkB" evidence="14">
    <location>
        <begin position="6"/>
        <end position="293"/>
    </location>
</feature>
<dbReference type="GO" id="GO:0005524">
    <property type="term" value="F:ATP binding"/>
    <property type="evidence" value="ECO:0007669"/>
    <property type="project" value="UniProtKB-KW"/>
</dbReference>
<accession>A0A9W9ZGX3</accession>
<keyword evidence="6" id="KW-0067">ATP-binding</keyword>
<keyword evidence="4" id="KW-0547">Nucleotide-binding</keyword>
<dbReference type="GO" id="GO:0004454">
    <property type="term" value="F:ketohexokinase activity"/>
    <property type="evidence" value="ECO:0007669"/>
    <property type="project" value="UniProtKB-EC"/>
</dbReference>
<evidence type="ECO:0000256" key="4">
    <source>
        <dbReference type="ARBA" id="ARBA00022741"/>
    </source>
</evidence>
<evidence type="ECO:0000256" key="13">
    <source>
        <dbReference type="SAM" id="SignalP"/>
    </source>
</evidence>
<reference evidence="15" key="1">
    <citation type="submission" date="2023-01" db="EMBL/GenBank/DDBJ databases">
        <title>Genome assembly of the deep-sea coral Lophelia pertusa.</title>
        <authorList>
            <person name="Herrera S."/>
            <person name="Cordes E."/>
        </authorList>
    </citation>
    <scope>NUCLEOTIDE SEQUENCE</scope>
    <source>
        <strain evidence="15">USNM1676648</strain>
        <tissue evidence="15">Polyp</tissue>
    </source>
</reference>
<feature type="chain" id="PRO_5040958084" description="Ketohexokinase" evidence="13">
    <location>
        <begin position="23"/>
        <end position="312"/>
    </location>
</feature>
<dbReference type="InterPro" id="IPR011611">
    <property type="entry name" value="PfkB_dom"/>
</dbReference>
<evidence type="ECO:0000256" key="1">
    <source>
        <dbReference type="ARBA" id="ARBA00010688"/>
    </source>
</evidence>
<dbReference type="CDD" id="cd01939">
    <property type="entry name" value="Ketohexokinase"/>
    <property type="match status" value="1"/>
</dbReference>
<evidence type="ECO:0000313" key="15">
    <source>
        <dbReference type="EMBL" id="KAJ7381526.1"/>
    </source>
</evidence>
<evidence type="ECO:0000259" key="14">
    <source>
        <dbReference type="Pfam" id="PF00294"/>
    </source>
</evidence>
<dbReference type="InterPro" id="IPR002173">
    <property type="entry name" value="Carboh/pur_kinase_PfkB_CS"/>
</dbReference>
<comment type="similarity">
    <text evidence="1">Belongs to the carbohydrate kinase PfkB family.</text>
</comment>
<keyword evidence="13" id="KW-0732">Signal</keyword>
<protein>
    <recommendedName>
        <fullName evidence="11">Ketohexokinase</fullName>
        <ecNumber evidence="10">2.7.1.3</ecNumber>
    </recommendedName>
    <alternativeName>
        <fullName evidence="12">Hepatic fructokinase</fullName>
    </alternativeName>
</protein>
<evidence type="ECO:0000256" key="10">
    <source>
        <dbReference type="ARBA" id="ARBA00066426"/>
    </source>
</evidence>
<comment type="caution">
    <text evidence="15">The sequence shown here is derived from an EMBL/GenBank/DDBJ whole genome shotgun (WGS) entry which is preliminary data.</text>
</comment>
<name>A0A9W9ZGX3_9CNID</name>
<feature type="signal peptide" evidence="13">
    <location>
        <begin position="1"/>
        <end position="22"/>
    </location>
</feature>
<evidence type="ECO:0000256" key="12">
    <source>
        <dbReference type="ARBA" id="ARBA00079845"/>
    </source>
</evidence>
<dbReference type="AlphaFoldDB" id="A0A9W9ZGX3"/>
<dbReference type="PANTHER" id="PTHR42774">
    <property type="entry name" value="PHOSPHOTRANSFERASE SYSTEM TRANSPORT PROTEIN"/>
    <property type="match status" value="1"/>
</dbReference>
<dbReference type="EMBL" id="MU826350">
    <property type="protein sequence ID" value="KAJ7381526.1"/>
    <property type="molecule type" value="Genomic_DNA"/>
</dbReference>
<dbReference type="OrthoDB" id="204058at2759"/>
<evidence type="ECO:0000256" key="9">
    <source>
        <dbReference type="ARBA" id="ARBA00057271"/>
    </source>
</evidence>
<comment type="pathway">
    <text evidence="8">Carbohydrate metabolism; fructose metabolism.</text>
</comment>
<evidence type="ECO:0000256" key="11">
    <source>
        <dbReference type="ARBA" id="ARBA00070614"/>
    </source>
</evidence>
<dbReference type="EC" id="2.7.1.3" evidence="10"/>
<proteinExistence type="inferred from homology"/>
<evidence type="ECO:0000256" key="8">
    <source>
        <dbReference type="ARBA" id="ARBA00037915"/>
    </source>
</evidence>
<evidence type="ECO:0000256" key="5">
    <source>
        <dbReference type="ARBA" id="ARBA00022777"/>
    </source>
</evidence>
<dbReference type="Gene3D" id="3.40.1190.20">
    <property type="match status" value="1"/>
</dbReference>
<comment type="subunit">
    <text evidence="2">Homodimer.</text>
</comment>